<evidence type="ECO:0000313" key="2">
    <source>
        <dbReference type="Proteomes" id="UP001499854"/>
    </source>
</evidence>
<comment type="caution">
    <text evidence="1">The sequence shown here is derived from an EMBL/GenBank/DDBJ whole genome shotgun (WGS) entry which is preliminary data.</text>
</comment>
<accession>A0ABP5CNQ4</accession>
<gene>
    <name evidence="1" type="ORF">GCM10009838_25520</name>
</gene>
<proteinExistence type="predicted"/>
<keyword evidence="2" id="KW-1185">Reference proteome</keyword>
<dbReference type="RefSeq" id="WP_344657181.1">
    <property type="nucleotide sequence ID" value="NZ_BAAAQM010000012.1"/>
</dbReference>
<organism evidence="1 2">
    <name type="scientific">Catenulispora subtropica</name>
    <dbReference type="NCBI Taxonomy" id="450798"/>
    <lineage>
        <taxon>Bacteria</taxon>
        <taxon>Bacillati</taxon>
        <taxon>Actinomycetota</taxon>
        <taxon>Actinomycetes</taxon>
        <taxon>Catenulisporales</taxon>
        <taxon>Catenulisporaceae</taxon>
        <taxon>Catenulispora</taxon>
    </lineage>
</organism>
<reference evidence="2" key="1">
    <citation type="journal article" date="2019" name="Int. J. Syst. Evol. Microbiol.">
        <title>The Global Catalogue of Microorganisms (GCM) 10K type strain sequencing project: providing services to taxonomists for standard genome sequencing and annotation.</title>
        <authorList>
            <consortium name="The Broad Institute Genomics Platform"/>
            <consortium name="The Broad Institute Genome Sequencing Center for Infectious Disease"/>
            <person name="Wu L."/>
            <person name="Ma J."/>
        </authorList>
    </citation>
    <scope>NUCLEOTIDE SEQUENCE [LARGE SCALE GENOMIC DNA]</scope>
    <source>
        <strain evidence="2">JCM 16013</strain>
    </source>
</reference>
<evidence type="ECO:0000313" key="1">
    <source>
        <dbReference type="EMBL" id="GAA1966663.1"/>
    </source>
</evidence>
<dbReference type="NCBIfam" id="NF040565">
    <property type="entry name" value="SCO2521_fam"/>
    <property type="match status" value="1"/>
</dbReference>
<dbReference type="InterPro" id="IPR049749">
    <property type="entry name" value="SCO2521-like"/>
</dbReference>
<dbReference type="EMBL" id="BAAAQM010000012">
    <property type="protein sequence ID" value="GAA1966663.1"/>
    <property type="molecule type" value="Genomic_DNA"/>
</dbReference>
<sequence>MTAWPDVSPDVGEQPGVVLGAVTTRLLNSSEPLPLEPARQALALLPDVAAGWRRHPIEQVVSPDLFFSLDCRLATRSGSHPRVIGTARARAVLTAGHVLQGSASTAVVLNASRRRLPWAHYVARTGMVEAINKADPADLVTSFLRTEPGGTLLDLGKTASYVTSLLDRVPQIDGRARLRTQSSRLLWAARLHEGSEPVGEVEAGADGVFRVRLSTPSALLPHFIEFCEVLALHGWLLAAMKNAFDRSTRPGRRAEDEMDPALSYLAHIWNPRAHLPPEVRWLWQALEDEAQLTWEWQSTVTRLRDKVALLTRKAMEETLRKEVV</sequence>
<dbReference type="Proteomes" id="UP001499854">
    <property type="component" value="Unassembled WGS sequence"/>
</dbReference>
<name>A0ABP5CNQ4_9ACTN</name>
<protein>
    <submittedName>
        <fullName evidence="1">Uncharacterized protein</fullName>
    </submittedName>
</protein>